<evidence type="ECO:0000256" key="1">
    <source>
        <dbReference type="SAM" id="MobiDB-lite"/>
    </source>
</evidence>
<reference evidence="3" key="1">
    <citation type="journal article" date="2015" name="PLoS Genet.">
        <title>The dynamic genome and transcriptome of the human fungal pathogen Blastomyces and close relative Emmonsia.</title>
        <authorList>
            <person name="Munoz J.F."/>
            <person name="Gauthier G.M."/>
            <person name="Desjardins C.A."/>
            <person name="Gallo J.E."/>
            <person name="Holder J."/>
            <person name="Sullivan T.D."/>
            <person name="Marty A.J."/>
            <person name="Carmen J.C."/>
            <person name="Chen Z."/>
            <person name="Ding L."/>
            <person name="Gujja S."/>
            <person name="Magrini V."/>
            <person name="Misas E."/>
            <person name="Mitreva M."/>
            <person name="Priest M."/>
            <person name="Saif S."/>
            <person name="Whiston E.A."/>
            <person name="Young S."/>
            <person name="Zeng Q."/>
            <person name="Goldman W.E."/>
            <person name="Mardis E.R."/>
            <person name="Taylor J.W."/>
            <person name="McEwen J.G."/>
            <person name="Clay O.K."/>
            <person name="Klein B.S."/>
            <person name="Cuomo C.A."/>
        </authorList>
    </citation>
    <scope>NUCLEOTIDE SEQUENCE [LARGE SCALE GENOMIC DNA]</scope>
    <source>
        <strain evidence="3">UAMH 3008</strain>
    </source>
</reference>
<protein>
    <submittedName>
        <fullName evidence="2">Uncharacterized protein</fullName>
    </submittedName>
</protein>
<feature type="compositionally biased region" description="Acidic residues" evidence="1">
    <location>
        <begin position="34"/>
        <end position="43"/>
    </location>
</feature>
<feature type="compositionally biased region" description="Basic and acidic residues" evidence="1">
    <location>
        <begin position="17"/>
        <end position="33"/>
    </location>
</feature>
<evidence type="ECO:0000313" key="2">
    <source>
        <dbReference type="EMBL" id="KKZ67667.1"/>
    </source>
</evidence>
<comment type="caution">
    <text evidence="2">The sequence shown here is derived from an EMBL/GenBank/DDBJ whole genome shotgun (WGS) entry which is preliminary data.</text>
</comment>
<accession>A0A0G2IAG0</accession>
<sequence>MSAPVSLNNAFAQEDNNPEKHEQNEQNEDTKDKEDDETEGVGDEQEKQVQESFEDLSERRRSFWIDVEGKIISFTNPDTKWRLSQEFTERCIREYCIPEASAMCVATQMEGPNPGLNAMVRIRKEVPWDDPKGIKSQQNIPLNEDMMKRLPRYASREYKTITSLTKNGCTCTPKLMNYLIERQSEEDAVPGGFVVYMLMEKLPGRNLRNFDKLSIDERDQVRIAFVKSLHELHDKRFCHDDGHPGNLLWDQKSKRVYIVDLEAVRPTKSPPTFTWYNLEGWGLAGVVDYCDYPIDPLSMEFDIWLSQNPKKLPKDDEWAELVIKSKGRLSLDFFTYDKMRRDAGRC</sequence>
<dbReference type="OrthoDB" id="4207132at2759"/>
<dbReference type="Proteomes" id="UP000034164">
    <property type="component" value="Unassembled WGS sequence"/>
</dbReference>
<gene>
    <name evidence="2" type="ORF">EMCG_06727</name>
</gene>
<dbReference type="SUPFAM" id="SSF56112">
    <property type="entry name" value="Protein kinase-like (PK-like)"/>
    <property type="match status" value="1"/>
</dbReference>
<feature type="compositionally biased region" description="Polar residues" evidence="1">
    <location>
        <begin position="1"/>
        <end position="15"/>
    </location>
</feature>
<name>A0A0G2IAG0_9EURO</name>
<dbReference type="EMBL" id="LCZI01000217">
    <property type="protein sequence ID" value="KKZ67667.1"/>
    <property type="molecule type" value="Genomic_DNA"/>
</dbReference>
<feature type="region of interest" description="Disordered" evidence="1">
    <location>
        <begin position="1"/>
        <end position="55"/>
    </location>
</feature>
<proteinExistence type="predicted"/>
<organism evidence="2 3">
    <name type="scientific">[Emmonsia] crescens</name>
    <dbReference type="NCBI Taxonomy" id="73230"/>
    <lineage>
        <taxon>Eukaryota</taxon>
        <taxon>Fungi</taxon>
        <taxon>Dikarya</taxon>
        <taxon>Ascomycota</taxon>
        <taxon>Pezizomycotina</taxon>
        <taxon>Eurotiomycetes</taxon>
        <taxon>Eurotiomycetidae</taxon>
        <taxon>Onygenales</taxon>
        <taxon>Ajellomycetaceae</taxon>
        <taxon>Emergomyces</taxon>
    </lineage>
</organism>
<dbReference type="VEuPathDB" id="FungiDB:EMCG_06727"/>
<dbReference type="AlphaFoldDB" id="A0A0G2IAG0"/>
<dbReference type="InterPro" id="IPR011009">
    <property type="entry name" value="Kinase-like_dom_sf"/>
</dbReference>
<evidence type="ECO:0000313" key="3">
    <source>
        <dbReference type="Proteomes" id="UP000034164"/>
    </source>
</evidence>
<dbReference type="Gene3D" id="1.10.510.10">
    <property type="entry name" value="Transferase(Phosphotransferase) domain 1"/>
    <property type="match status" value="1"/>
</dbReference>